<keyword evidence="3" id="KW-0238">DNA-binding</keyword>
<accession>A0A5N6QPD6</accession>
<keyword evidence="5" id="KW-0539">Nucleus</keyword>
<dbReference type="PANTHER" id="PTHR31391">
    <property type="entry name" value="B3 DOMAIN-CONTAINING PROTEIN OS11G0197600-RELATED"/>
    <property type="match status" value="1"/>
</dbReference>
<evidence type="ECO:0000259" key="7">
    <source>
        <dbReference type="PROSITE" id="PS50863"/>
    </source>
</evidence>
<organism evidence="8 9">
    <name type="scientific">Carpinus fangiana</name>
    <dbReference type="NCBI Taxonomy" id="176857"/>
    <lineage>
        <taxon>Eukaryota</taxon>
        <taxon>Viridiplantae</taxon>
        <taxon>Streptophyta</taxon>
        <taxon>Embryophyta</taxon>
        <taxon>Tracheophyta</taxon>
        <taxon>Spermatophyta</taxon>
        <taxon>Magnoliopsida</taxon>
        <taxon>eudicotyledons</taxon>
        <taxon>Gunneridae</taxon>
        <taxon>Pentapetalae</taxon>
        <taxon>rosids</taxon>
        <taxon>fabids</taxon>
        <taxon>Fagales</taxon>
        <taxon>Betulaceae</taxon>
        <taxon>Carpinus</taxon>
    </lineage>
</organism>
<dbReference type="SUPFAM" id="SSF101936">
    <property type="entry name" value="DNA-binding pseudobarrel domain"/>
    <property type="match status" value="1"/>
</dbReference>
<name>A0A5N6QPD6_9ROSI</name>
<evidence type="ECO:0000256" key="3">
    <source>
        <dbReference type="ARBA" id="ARBA00023125"/>
    </source>
</evidence>
<keyword evidence="9" id="KW-1185">Reference proteome</keyword>
<evidence type="ECO:0000256" key="5">
    <source>
        <dbReference type="ARBA" id="ARBA00023242"/>
    </source>
</evidence>
<dbReference type="Proteomes" id="UP000327013">
    <property type="component" value="Chromosome 2"/>
</dbReference>
<proteinExistence type="predicted"/>
<protein>
    <recommendedName>
        <fullName evidence="7">TF-B3 domain-containing protein</fullName>
    </recommendedName>
</protein>
<comment type="subcellular location">
    <subcellularLocation>
        <location evidence="1">Nucleus</location>
    </subcellularLocation>
</comment>
<dbReference type="Gene3D" id="2.40.330.10">
    <property type="entry name" value="DNA-binding pseudobarrel domain"/>
    <property type="match status" value="1"/>
</dbReference>
<reference evidence="8 9" key="1">
    <citation type="submission" date="2019-06" db="EMBL/GenBank/DDBJ databases">
        <title>A chromosomal-level reference genome of Carpinus fangiana (Coryloideae, Betulaceae).</title>
        <authorList>
            <person name="Yang X."/>
            <person name="Wang Z."/>
            <person name="Zhang L."/>
            <person name="Hao G."/>
            <person name="Liu J."/>
            <person name="Yang Y."/>
        </authorList>
    </citation>
    <scope>NUCLEOTIDE SEQUENCE [LARGE SCALE GENOMIC DNA]</scope>
    <source>
        <strain evidence="8">Cfa_2016G</strain>
        <tissue evidence="8">Leaf</tissue>
    </source>
</reference>
<evidence type="ECO:0000256" key="2">
    <source>
        <dbReference type="ARBA" id="ARBA00023015"/>
    </source>
</evidence>
<dbReference type="PANTHER" id="PTHR31391:SF101">
    <property type="entry name" value="B3 DOMAIN-CONTAINING PROTEIN OS01G0234100"/>
    <property type="match status" value="1"/>
</dbReference>
<feature type="coiled-coil region" evidence="6">
    <location>
        <begin position="406"/>
        <end position="433"/>
    </location>
</feature>
<dbReference type="PROSITE" id="PS50863">
    <property type="entry name" value="B3"/>
    <property type="match status" value="1"/>
</dbReference>
<dbReference type="SMART" id="SM01019">
    <property type="entry name" value="B3"/>
    <property type="match status" value="1"/>
</dbReference>
<sequence>MAVAQKQRDCPPISSLMVPDLDYELLLLKPRKKRGGLPMTKEMPFQKETSGSGFNTTAAKQAINNAEKLKSAKRKRTTVNSLYATSKAQSSVSQQAKEVQAILDPKFPSLVKTMLPSHVTFGFWLGLPKHFCDAHLPKHDTKIVLEDESGEEFETKYLWEKVGLSAGWRGFSIAHKILEGDSVIFHLVKPSKFKVYIVRSNHSDEVDGALALLKLDACMKQMKCNTKTKACEETVNEGLEPLSQQNAKRNCLTVYGSDLGPISDPLVVHSDFGSEILDGIRLSESVIDFKQVRSIGDFIILFNGLVINSELSKFLVTKYYELCCSQKSFLHEHLLEGLNSKLAAGIISETINIADAIRSCKICTSQDHFSTWEKTLKAFEVLGMNVGFLSARLEQLVNISLKSKRYKEARLDRAHAEEEKQTLVAKLLDIKEKMNSLDVEIENLDPTAEKLEHMFEELANAPWH</sequence>
<evidence type="ECO:0000313" key="9">
    <source>
        <dbReference type="Proteomes" id="UP000327013"/>
    </source>
</evidence>
<keyword evidence="6" id="KW-0175">Coiled coil</keyword>
<dbReference type="GO" id="GO:0003677">
    <property type="term" value="F:DNA binding"/>
    <property type="evidence" value="ECO:0007669"/>
    <property type="project" value="UniProtKB-KW"/>
</dbReference>
<dbReference type="InterPro" id="IPR015300">
    <property type="entry name" value="DNA-bd_pseudobarrel_sf"/>
</dbReference>
<evidence type="ECO:0000256" key="4">
    <source>
        <dbReference type="ARBA" id="ARBA00023163"/>
    </source>
</evidence>
<dbReference type="Pfam" id="PF02362">
    <property type="entry name" value="B3"/>
    <property type="match status" value="1"/>
</dbReference>
<feature type="domain" description="TF-B3" evidence="7">
    <location>
        <begin position="110"/>
        <end position="201"/>
    </location>
</feature>
<evidence type="ECO:0000313" key="8">
    <source>
        <dbReference type="EMBL" id="KAE8009015.1"/>
    </source>
</evidence>
<keyword evidence="4" id="KW-0804">Transcription</keyword>
<dbReference type="AlphaFoldDB" id="A0A5N6QPD6"/>
<dbReference type="EMBL" id="CM017322">
    <property type="protein sequence ID" value="KAE8009015.1"/>
    <property type="molecule type" value="Genomic_DNA"/>
</dbReference>
<evidence type="ECO:0000256" key="6">
    <source>
        <dbReference type="SAM" id="Coils"/>
    </source>
</evidence>
<dbReference type="InterPro" id="IPR003340">
    <property type="entry name" value="B3_DNA-bd"/>
</dbReference>
<dbReference type="CDD" id="cd10017">
    <property type="entry name" value="B3_DNA"/>
    <property type="match status" value="1"/>
</dbReference>
<evidence type="ECO:0000256" key="1">
    <source>
        <dbReference type="ARBA" id="ARBA00004123"/>
    </source>
</evidence>
<keyword evidence="2" id="KW-0805">Transcription regulation</keyword>
<dbReference type="OrthoDB" id="1909330at2759"/>
<dbReference type="InterPro" id="IPR044837">
    <property type="entry name" value="REM16-like"/>
</dbReference>
<gene>
    <name evidence="8" type="ORF">FH972_005473</name>
</gene>
<dbReference type="GO" id="GO:0005634">
    <property type="term" value="C:nucleus"/>
    <property type="evidence" value="ECO:0007669"/>
    <property type="project" value="UniProtKB-SubCell"/>
</dbReference>